<feature type="domain" description="ATPase AAA-type core" evidence="1">
    <location>
        <begin position="47"/>
        <end position="331"/>
    </location>
</feature>
<keyword evidence="3" id="KW-1185">Reference proteome</keyword>
<dbReference type="PANTHER" id="PTHR43581">
    <property type="entry name" value="ATP/GTP PHOSPHATASE"/>
    <property type="match status" value="1"/>
</dbReference>
<sequence>MLELPKLISAINTAQTANQFKQYIDFIQFPYYRNVEIDTRINFNFPLTVFIGQNGCGKSSCLHALYGAPDRYTPYKFWFDTKVDPVKYYDEKRKRHSFWYSFEINGQTKEVIKARIKRQDDPNYWETSRPLAWAGMRTREEKNERDKPIIKNVVYLDFRSELSAFDKYFYFGNLKNSRARNKQEYLRRRSSSLNKLFTGKVSKISSSTRDLNKQVETLNSNELKWISFVLGRHYIKATSVLHSLFRNEGYSVLFQTDFAKYSEAVAGSGEMAVVRLVREVLAAQNYSLILLDEPEVSLHPGAQERLKLFLLEQIKIKKHQVVLTSHSPSIVKGLPKEAIKVFYQNPRNGRFLISENLSPEEAFYHIEFPVFKKKNIFVEDILAQEIVTGVLEKMGDATKNLFNVRFNPGGVSVIKKEFISVFCREENTENFIFFDGDQSPDSPHFDWQSFIASDINVTYLRTKIKEQTTEDIKFSVDGGSKGGNQKQQLELLKSYLDFYLTHVFYLPKSVPEDIIWNQEFAINQIRALISDKNDEDVLIAELEIISDMKKKFAFITKIILGDSSSDSILSVQRQFIQRWLNHQNEDFDNIQNTISDLI</sequence>
<evidence type="ECO:0000313" key="3">
    <source>
        <dbReference type="Proteomes" id="UP000618952"/>
    </source>
</evidence>
<keyword evidence="2" id="KW-0067">ATP-binding</keyword>
<name>A0ABR7QQD6_9FLAO</name>
<protein>
    <submittedName>
        <fullName evidence="2">ATP-binding protein</fullName>
    </submittedName>
</protein>
<dbReference type="CDD" id="cd00267">
    <property type="entry name" value="ABC_ATPase"/>
    <property type="match status" value="1"/>
</dbReference>
<evidence type="ECO:0000313" key="2">
    <source>
        <dbReference type="EMBL" id="MBC8769411.1"/>
    </source>
</evidence>
<dbReference type="InterPro" id="IPR003959">
    <property type="entry name" value="ATPase_AAA_core"/>
</dbReference>
<accession>A0ABR7QQD6</accession>
<dbReference type="PANTHER" id="PTHR43581:SF2">
    <property type="entry name" value="EXCINUCLEASE ATPASE SUBUNIT"/>
    <property type="match status" value="1"/>
</dbReference>
<reference evidence="2 3" key="1">
    <citation type="submission" date="2020-08" db="EMBL/GenBank/DDBJ databases">
        <title>Arenibacter gaetbuli sp. nov., isolated from a sand dune.</title>
        <authorList>
            <person name="Park S."/>
            <person name="Yoon J.-H."/>
        </authorList>
    </citation>
    <scope>NUCLEOTIDE SEQUENCE [LARGE SCALE GENOMIC DNA]</scope>
    <source>
        <strain evidence="2 3">BSSL-BM3</strain>
    </source>
</reference>
<keyword evidence="2" id="KW-0547">Nucleotide-binding</keyword>
<proteinExistence type="predicted"/>
<dbReference type="Pfam" id="PF13304">
    <property type="entry name" value="AAA_21"/>
    <property type="match status" value="1"/>
</dbReference>
<organism evidence="2 3">
    <name type="scientific">Arenibacter arenosicollis</name>
    <dbReference type="NCBI Taxonomy" id="2762274"/>
    <lineage>
        <taxon>Bacteria</taxon>
        <taxon>Pseudomonadati</taxon>
        <taxon>Bacteroidota</taxon>
        <taxon>Flavobacteriia</taxon>
        <taxon>Flavobacteriales</taxon>
        <taxon>Flavobacteriaceae</taxon>
        <taxon>Arenibacter</taxon>
    </lineage>
</organism>
<comment type="caution">
    <text evidence="2">The sequence shown here is derived from an EMBL/GenBank/DDBJ whole genome shotgun (WGS) entry which is preliminary data.</text>
</comment>
<evidence type="ECO:0000259" key="1">
    <source>
        <dbReference type="Pfam" id="PF13304"/>
    </source>
</evidence>
<dbReference type="Gene3D" id="3.40.50.300">
    <property type="entry name" value="P-loop containing nucleotide triphosphate hydrolases"/>
    <property type="match status" value="1"/>
</dbReference>
<dbReference type="GO" id="GO:0005524">
    <property type="term" value="F:ATP binding"/>
    <property type="evidence" value="ECO:0007669"/>
    <property type="project" value="UniProtKB-KW"/>
</dbReference>
<dbReference type="InterPro" id="IPR027417">
    <property type="entry name" value="P-loop_NTPase"/>
</dbReference>
<dbReference type="SUPFAM" id="SSF52540">
    <property type="entry name" value="P-loop containing nucleoside triphosphate hydrolases"/>
    <property type="match status" value="1"/>
</dbReference>
<dbReference type="Proteomes" id="UP000618952">
    <property type="component" value="Unassembled WGS sequence"/>
</dbReference>
<dbReference type="InterPro" id="IPR051396">
    <property type="entry name" value="Bact_Antivir_Def_Nuclease"/>
</dbReference>
<dbReference type="EMBL" id="JACLHY010000017">
    <property type="protein sequence ID" value="MBC8769411.1"/>
    <property type="molecule type" value="Genomic_DNA"/>
</dbReference>
<gene>
    <name evidence="2" type="ORF">H4O18_15545</name>
</gene>